<evidence type="ECO:0000256" key="1">
    <source>
        <dbReference type="SAM" id="SignalP"/>
    </source>
</evidence>
<dbReference type="EMBL" id="CAJZBQ010000014">
    <property type="protein sequence ID" value="CAG9315999.1"/>
    <property type="molecule type" value="Genomic_DNA"/>
</dbReference>
<comment type="caution">
    <text evidence="2">The sequence shown here is derived from an EMBL/GenBank/DDBJ whole genome shotgun (WGS) entry which is preliminary data.</text>
</comment>
<gene>
    <name evidence="2" type="ORF">BSTOLATCC_MIC14740</name>
</gene>
<evidence type="ECO:0000313" key="3">
    <source>
        <dbReference type="Proteomes" id="UP001162131"/>
    </source>
</evidence>
<protein>
    <submittedName>
        <fullName evidence="2">Uncharacterized protein</fullName>
    </submittedName>
</protein>
<feature type="signal peptide" evidence="1">
    <location>
        <begin position="1"/>
        <end position="16"/>
    </location>
</feature>
<name>A0AAU9J5P8_9CILI</name>
<dbReference type="Proteomes" id="UP001162131">
    <property type="component" value="Unassembled WGS sequence"/>
</dbReference>
<proteinExistence type="predicted"/>
<accession>A0AAU9J5P8</accession>
<keyword evidence="1" id="KW-0732">Signal</keyword>
<organism evidence="2 3">
    <name type="scientific">Blepharisma stoltei</name>
    <dbReference type="NCBI Taxonomy" id="1481888"/>
    <lineage>
        <taxon>Eukaryota</taxon>
        <taxon>Sar</taxon>
        <taxon>Alveolata</taxon>
        <taxon>Ciliophora</taxon>
        <taxon>Postciliodesmatophora</taxon>
        <taxon>Heterotrichea</taxon>
        <taxon>Heterotrichida</taxon>
        <taxon>Blepharismidae</taxon>
        <taxon>Blepharisma</taxon>
    </lineage>
</organism>
<dbReference type="AlphaFoldDB" id="A0AAU9J5P8"/>
<reference evidence="2" key="1">
    <citation type="submission" date="2021-09" db="EMBL/GenBank/DDBJ databases">
        <authorList>
            <consortium name="AG Swart"/>
            <person name="Singh M."/>
            <person name="Singh A."/>
            <person name="Seah K."/>
            <person name="Emmerich C."/>
        </authorList>
    </citation>
    <scope>NUCLEOTIDE SEQUENCE</scope>
    <source>
        <strain evidence="2">ATCC30299</strain>
    </source>
</reference>
<feature type="chain" id="PRO_5044020944" evidence="1">
    <location>
        <begin position="17"/>
        <end position="123"/>
    </location>
</feature>
<evidence type="ECO:0000313" key="2">
    <source>
        <dbReference type="EMBL" id="CAG9315999.1"/>
    </source>
</evidence>
<keyword evidence="3" id="KW-1185">Reference proteome</keyword>
<sequence length="123" mass="14004">MKKIILLLFISVYIQAYSVPPFRSQWNECESDLDCPVIDCMTYPCDTFVCEDNKCSVKRPKEACVVGGCSGQLCIRYGESGISTCEWREVYGCYSEYGNCTLIDGKCQWEPTKELMTCINDRS</sequence>